<dbReference type="InterPro" id="IPR016166">
    <property type="entry name" value="FAD-bd_PCMH"/>
</dbReference>
<dbReference type="PANTHER" id="PTHR32448">
    <property type="entry name" value="OS08G0158400 PROTEIN"/>
    <property type="match status" value="1"/>
</dbReference>
<comment type="caution">
    <text evidence="2">The sequence shown here is derived from an EMBL/GenBank/DDBJ whole genome shotgun (WGS) entry which is preliminary data.</text>
</comment>
<reference evidence="2" key="2">
    <citation type="submission" date="2022-01" db="EMBL/GenBank/DDBJ databases">
        <authorList>
            <person name="Yamashiro T."/>
            <person name="Shiraishi A."/>
            <person name="Satake H."/>
            <person name="Nakayama K."/>
        </authorList>
    </citation>
    <scope>NUCLEOTIDE SEQUENCE</scope>
</reference>
<dbReference type="SUPFAM" id="SSF56176">
    <property type="entry name" value="FAD-binding/transporter-associated domain-like"/>
    <property type="match status" value="1"/>
</dbReference>
<evidence type="ECO:0000313" key="2">
    <source>
        <dbReference type="EMBL" id="GJT27655.1"/>
    </source>
</evidence>
<feature type="domain" description="FAD-binding PCMH-type" evidence="1">
    <location>
        <begin position="107"/>
        <end position="244"/>
    </location>
</feature>
<gene>
    <name evidence="2" type="ORF">Tco_0907930</name>
</gene>
<dbReference type="InterPro" id="IPR006094">
    <property type="entry name" value="Oxid_FAD_bind_N"/>
</dbReference>
<organism evidence="2 3">
    <name type="scientific">Tanacetum coccineum</name>
    <dbReference type="NCBI Taxonomy" id="301880"/>
    <lineage>
        <taxon>Eukaryota</taxon>
        <taxon>Viridiplantae</taxon>
        <taxon>Streptophyta</taxon>
        <taxon>Embryophyta</taxon>
        <taxon>Tracheophyta</taxon>
        <taxon>Spermatophyta</taxon>
        <taxon>Magnoliopsida</taxon>
        <taxon>eudicotyledons</taxon>
        <taxon>Gunneridae</taxon>
        <taxon>Pentapetalae</taxon>
        <taxon>asterids</taxon>
        <taxon>campanulids</taxon>
        <taxon>Asterales</taxon>
        <taxon>Asteraceae</taxon>
        <taxon>Asteroideae</taxon>
        <taxon>Anthemideae</taxon>
        <taxon>Anthemidinae</taxon>
        <taxon>Tanacetum</taxon>
    </lineage>
</organism>
<dbReference type="Pfam" id="PF01565">
    <property type="entry name" value="FAD_binding_4"/>
    <property type="match status" value="1"/>
</dbReference>
<sequence>MIKQNANRTRIVECRDYKGFSMDWSTLQDLLGFLDLLKIRLADIKTAYWIFGYEVLTNTDYWFSGYGVLTNTEYWVFEYGVLTNMEYWVFRYGVLAVNVLFLIVDQSIIYGVSADVDTTYSSKSGNGLEFFKHDIEDETAWVQLGAMLGEIYYSIAQKNQTHGFPAGICPSFGVGGHFSGGGFGAMVRKYGLEADNVIDAYLVDAKGRLLDREAMDEDLFWAIKGGGGSIFGVIVSWKTKLVRVPEKVTVFNVHKSMNDQNTTEIIHNWQRVMHKMKKELFVRVI</sequence>
<dbReference type="EMBL" id="BQNB010014396">
    <property type="protein sequence ID" value="GJT27655.1"/>
    <property type="molecule type" value="Genomic_DNA"/>
</dbReference>
<dbReference type="InterPro" id="IPR036318">
    <property type="entry name" value="FAD-bd_PCMH-like_sf"/>
</dbReference>
<keyword evidence="3" id="KW-1185">Reference proteome</keyword>
<dbReference type="Proteomes" id="UP001151760">
    <property type="component" value="Unassembled WGS sequence"/>
</dbReference>
<proteinExistence type="predicted"/>
<dbReference type="InterPro" id="IPR016169">
    <property type="entry name" value="FAD-bd_PCMH_sub2"/>
</dbReference>
<evidence type="ECO:0000313" key="3">
    <source>
        <dbReference type="Proteomes" id="UP001151760"/>
    </source>
</evidence>
<accession>A0ABQ5CLU7</accession>
<reference evidence="2" key="1">
    <citation type="journal article" date="2022" name="Int. J. Mol. Sci.">
        <title>Draft Genome of Tanacetum Coccineum: Genomic Comparison of Closely Related Tanacetum-Family Plants.</title>
        <authorList>
            <person name="Yamashiro T."/>
            <person name="Shiraishi A."/>
            <person name="Nakayama K."/>
            <person name="Satake H."/>
        </authorList>
    </citation>
    <scope>NUCLEOTIDE SEQUENCE</scope>
</reference>
<dbReference type="PROSITE" id="PS51387">
    <property type="entry name" value="FAD_PCMH"/>
    <property type="match status" value="1"/>
</dbReference>
<name>A0ABQ5CLU7_9ASTR</name>
<dbReference type="Gene3D" id="3.30.465.10">
    <property type="match status" value="1"/>
</dbReference>
<evidence type="ECO:0000259" key="1">
    <source>
        <dbReference type="PROSITE" id="PS51387"/>
    </source>
</evidence>
<protein>
    <submittedName>
        <fullName evidence="2">Berberine bridge enzyme-like protein 22</fullName>
    </submittedName>
</protein>